<dbReference type="KEGG" id="mri:Mal4_23850"/>
<dbReference type="PANTHER" id="PTHR23211">
    <property type="entry name" value="TRANS-GOLGI NETWORK INTEGRAL MEMBRANE PROTEIN TGN38"/>
    <property type="match status" value="1"/>
</dbReference>
<feature type="compositionally biased region" description="Polar residues" evidence="2">
    <location>
        <begin position="876"/>
        <end position="908"/>
    </location>
</feature>
<feature type="compositionally biased region" description="Low complexity" evidence="2">
    <location>
        <begin position="635"/>
        <end position="649"/>
    </location>
</feature>
<keyword evidence="3" id="KW-0472">Membrane</keyword>
<feature type="transmembrane region" description="Helical" evidence="3">
    <location>
        <begin position="160"/>
        <end position="180"/>
    </location>
</feature>
<dbReference type="RefSeq" id="WP_145369386.1">
    <property type="nucleotide sequence ID" value="NZ_CP036275.1"/>
</dbReference>
<proteinExistence type="predicted"/>
<feature type="compositionally biased region" description="Basic and acidic residues" evidence="2">
    <location>
        <begin position="1545"/>
        <end position="1562"/>
    </location>
</feature>
<feature type="transmembrane region" description="Helical" evidence="3">
    <location>
        <begin position="26"/>
        <end position="50"/>
    </location>
</feature>
<protein>
    <submittedName>
        <fullName evidence="4">Uncharacterized protein</fullName>
    </submittedName>
</protein>
<dbReference type="PANTHER" id="PTHR23211:SF0">
    <property type="entry name" value="TRANS-GOLGI NETWORK INTEGRAL MEMBRANE PROTEIN 2"/>
    <property type="match status" value="1"/>
</dbReference>
<feature type="compositionally biased region" description="Polar residues" evidence="2">
    <location>
        <begin position="748"/>
        <end position="758"/>
    </location>
</feature>
<gene>
    <name evidence="4" type="ORF">Mal4_23850</name>
</gene>
<keyword evidence="1" id="KW-0175">Coiled coil</keyword>
<feature type="compositionally biased region" description="Basic and acidic residues" evidence="2">
    <location>
        <begin position="690"/>
        <end position="700"/>
    </location>
</feature>
<dbReference type="OrthoDB" id="257350at2"/>
<keyword evidence="3" id="KW-0812">Transmembrane</keyword>
<feature type="transmembrane region" description="Helical" evidence="3">
    <location>
        <begin position="62"/>
        <end position="83"/>
    </location>
</feature>
<keyword evidence="3" id="KW-1133">Transmembrane helix</keyword>
<evidence type="ECO:0000256" key="2">
    <source>
        <dbReference type="SAM" id="MobiDB-lite"/>
    </source>
</evidence>
<accession>A0A517Z6H8</accession>
<feature type="compositionally biased region" description="Polar residues" evidence="2">
    <location>
        <begin position="541"/>
        <end position="554"/>
    </location>
</feature>
<name>A0A517Z6H8_9PLAN</name>
<feature type="compositionally biased region" description="Basic and acidic residues" evidence="2">
    <location>
        <begin position="851"/>
        <end position="863"/>
    </location>
</feature>
<feature type="compositionally biased region" description="Polar residues" evidence="2">
    <location>
        <begin position="773"/>
        <end position="798"/>
    </location>
</feature>
<feature type="compositionally biased region" description="Basic and acidic residues" evidence="2">
    <location>
        <begin position="589"/>
        <end position="615"/>
    </location>
</feature>
<organism evidence="4 5">
    <name type="scientific">Maioricimonas rarisocia</name>
    <dbReference type="NCBI Taxonomy" id="2528026"/>
    <lineage>
        <taxon>Bacteria</taxon>
        <taxon>Pseudomonadati</taxon>
        <taxon>Planctomycetota</taxon>
        <taxon>Planctomycetia</taxon>
        <taxon>Planctomycetales</taxon>
        <taxon>Planctomycetaceae</taxon>
        <taxon>Maioricimonas</taxon>
    </lineage>
</organism>
<feature type="compositionally biased region" description="Low complexity" evidence="2">
    <location>
        <begin position="701"/>
        <end position="711"/>
    </location>
</feature>
<evidence type="ECO:0000256" key="3">
    <source>
        <dbReference type="SAM" id="Phobius"/>
    </source>
</evidence>
<dbReference type="EMBL" id="CP036275">
    <property type="protein sequence ID" value="QDU38065.1"/>
    <property type="molecule type" value="Genomic_DNA"/>
</dbReference>
<feature type="compositionally biased region" description="Basic and acidic residues" evidence="2">
    <location>
        <begin position="658"/>
        <end position="670"/>
    </location>
</feature>
<evidence type="ECO:0000256" key="1">
    <source>
        <dbReference type="SAM" id="Coils"/>
    </source>
</evidence>
<evidence type="ECO:0000313" key="5">
    <source>
        <dbReference type="Proteomes" id="UP000320496"/>
    </source>
</evidence>
<reference evidence="4 5" key="1">
    <citation type="submission" date="2019-02" db="EMBL/GenBank/DDBJ databases">
        <title>Deep-cultivation of Planctomycetes and their phenomic and genomic characterization uncovers novel biology.</title>
        <authorList>
            <person name="Wiegand S."/>
            <person name="Jogler M."/>
            <person name="Boedeker C."/>
            <person name="Pinto D."/>
            <person name="Vollmers J."/>
            <person name="Rivas-Marin E."/>
            <person name="Kohn T."/>
            <person name="Peeters S.H."/>
            <person name="Heuer A."/>
            <person name="Rast P."/>
            <person name="Oberbeckmann S."/>
            <person name="Bunk B."/>
            <person name="Jeske O."/>
            <person name="Meyerdierks A."/>
            <person name="Storesund J.E."/>
            <person name="Kallscheuer N."/>
            <person name="Luecker S."/>
            <person name="Lage O.M."/>
            <person name="Pohl T."/>
            <person name="Merkel B.J."/>
            <person name="Hornburger P."/>
            <person name="Mueller R.-W."/>
            <person name="Bruemmer F."/>
            <person name="Labrenz M."/>
            <person name="Spormann A.M."/>
            <person name="Op den Camp H."/>
            <person name="Overmann J."/>
            <person name="Amann R."/>
            <person name="Jetten M.S.M."/>
            <person name="Mascher T."/>
            <person name="Medema M.H."/>
            <person name="Devos D.P."/>
            <person name="Kaster A.-K."/>
            <person name="Ovreas L."/>
            <person name="Rohde M."/>
            <person name="Galperin M.Y."/>
            <person name="Jogler C."/>
        </authorList>
    </citation>
    <scope>NUCLEOTIDE SEQUENCE [LARGE SCALE GENOMIC DNA]</scope>
    <source>
        <strain evidence="4 5">Mal4</strain>
    </source>
</reference>
<sequence>MHNAIKPAAMPSAVQEKLRSIRHRKICVAVVRAVAVSASVLMIAMVLAMLVDWAATLHAVGFRVIFTLSALAAAVIALIATAVPPLRDAARWTSLAAHADGEVPQLEERWTTIASMASSDRQPSTATERAMLQQVASEAVAIGRIVEPERVARPTELKPAAIFLGASSLLFAGFLALNWAQTSVLLQRFWFPTAAITATQLRSETGDVEIPRGETIDLVTKLTGLPRDSATLQVESGTEISDTFLLEPDEEQTDAFIHTMIVDSSFRYRVVSGDGRTDWHTVSAVDYPMLEEVQLTITAPSYVDRPPYEKQLIPHRVKVVQGSLLELRLKPDAPLENLALQLTFGGSGDADEPQRQSLDLTPDEDGWYSFQTQLLEDLSFRPVLRNRHGLSNQDRHQCRIEVIADRAPVARILSPTEEMAVANDDVIDIRFEAHDDHGIEMAELVVYDESLMEEGGEPRILHVQPIELGDQQNARHVMGETQLDLKKLGLEEGTQISYSVRVADNRNVDLDPETLASRIAEARQNAQQNGSPREAGAQGDADSQSTNDGATSPSDNEDGRSAENIENMLADAGSPRSEGSRTESSPAARGREPRDTGKTDDDPRPAADGAARDTESDMVAESASSPERSSDGDPATDAARVASSDADATPGSETGEPTESRRGASQDKANDSPMSTGNDDPSAVAANEPSDMKRPGEDSVARSSDADPSAAESERSGSKPGADAEMPRSEDPQNALAATDPREAASDAATSEPSSETATAPARNPEDDPTGAESGTETDSPVSDTPSQAVAQSETNAGSARPSGDSPMSDMPDADGTPDPETAGTENDIAAMTPSEANPNGTSSGNATPSDPRDGREEPRESESTPSERTADNALAEQTNQSSEGERQQNSNTGTSSQRMPTAPSRTSVDAPPVRVQVDFNPQVAESGQDTETVRRRLKITARLSAVAEATARSEERSGIRGRVVQIDELLAIAETSLRRLVDRQIPDADRSEQFRLLDQQLGDVETAIADLREETREHRFVFVGLQMAEIGRLHVTPARDRVFIGIREPLGSDNSSLALNHVIRAREMLAALLKRYDRVAQDEELAESLEETVEMYEVYVEKAHQLLREARQNRNPLSREMAVIEVDQAYLDRFAEVLKLRREVVAEFARMLSDDPRLLSRYLDLIRRRQNSLRDRLTELAERQDEIGMELSGWRQVDPAQQDNLWMIVAELRTHSATPLAKDAAELEERIDQSMPLQLNRDEGTAAQIIAHAHEIARLARQITFDVETFVVHPGEEGRPSLTHSAEELADLFNELFGALDQLDFEHEDEEITNYVTGRLLEARAVADQADLWARIASHLETRRFHGLAEVDQHQLAIATELLRTDMFEIEDELSTQFQQDLDSELPGEIVDMIRQLHRVMEALTMNQQAATFALSEDRLEAAEEQQALALDRFDEAEELFDRIRRAVIAALDEYDPPDPNIADLEDPTLDEFLAQLEREPNIQSQLGIPNRPRNLRVITDLIAVQQQAGGMLGQSEEAARSRARTAKKREETLNDDATPPNREMSEEERQQLAKAEDMKQMLEKSLQQIQEKAADPATSAEQRRRLEEMARNLQRMLEQMGQPNADADAWERIAESDRAKEVLQALARGEAIPEEQWNRLLSTLDDGLWQVRRRTPPEDYRKAIEQYQERIRQLTESL</sequence>
<feature type="region of interest" description="Disordered" evidence="2">
    <location>
        <begin position="523"/>
        <end position="915"/>
    </location>
</feature>
<feature type="compositionally biased region" description="Polar residues" evidence="2">
    <location>
        <begin position="835"/>
        <end position="849"/>
    </location>
</feature>
<evidence type="ECO:0000313" key="4">
    <source>
        <dbReference type="EMBL" id="QDU38065.1"/>
    </source>
</evidence>
<feature type="region of interest" description="Disordered" evidence="2">
    <location>
        <begin position="1510"/>
        <end position="1562"/>
    </location>
</feature>
<feature type="coiled-coil region" evidence="1">
    <location>
        <begin position="1407"/>
        <end position="1441"/>
    </location>
</feature>
<dbReference type="Proteomes" id="UP000320496">
    <property type="component" value="Chromosome"/>
</dbReference>
<keyword evidence="5" id="KW-1185">Reference proteome</keyword>